<comment type="function">
    <text evidence="10">Catalyzes the transfer of an acyl group from acyl-phosphate (acyl-PO(4)) to glycerol-3-phosphate (G3P) to form lysophosphatidic acid (LPA). This enzyme utilizes acyl-phosphate as fatty acyl donor, but not acyl-CoA or acyl-ACP.</text>
</comment>
<protein>
    <recommendedName>
        <fullName evidence="10">Glycerol-3-phosphate acyltransferase</fullName>
    </recommendedName>
    <alternativeName>
        <fullName evidence="10">Acyl-PO4 G3P acyltransferase</fullName>
    </alternativeName>
    <alternativeName>
        <fullName evidence="10">Acyl-phosphate--glycerol-3-phosphate acyltransferase</fullName>
    </alternativeName>
    <alternativeName>
        <fullName evidence="10">G3P acyltransferase</fullName>
        <shortName evidence="10">GPAT</shortName>
        <ecNumber evidence="10">2.3.1.275</ecNumber>
    </alternativeName>
    <alternativeName>
        <fullName evidence="10">Lysophosphatidic acid synthase</fullName>
        <shortName evidence="10">LPA synthase</shortName>
    </alternativeName>
</protein>
<keyword evidence="2 10" id="KW-0444">Lipid biosynthesis</keyword>
<sequence>MTWIVICLLLIAGYLLGSIPSAVWIGRWFYHTDVRDYGSHNAGATNTLRVLGRRAALPVFLIDAAKGYAAVMLSHLTPLEGDALFFLKIGLTATAILGHIFPLFAHFKGGKGVATMAGCMLAIAPIPMLMALATFFIVLAISHYVSLGSMTGGVLFPFYIAIINGWAPYKIGFGVLVAVVLLITHRKNIKRLREGNENKTYLFWRRPQQPQ</sequence>
<keyword evidence="11" id="KW-0012">Acyltransferase</keyword>
<comment type="similarity">
    <text evidence="10">Belongs to the PlsY family.</text>
</comment>
<gene>
    <name evidence="10 11" type="primary">plsY</name>
    <name evidence="11" type="ORF">H9888_04215</name>
</gene>
<name>A0A9D1QC80_9BACT</name>
<evidence type="ECO:0000313" key="11">
    <source>
        <dbReference type="EMBL" id="HIW10690.1"/>
    </source>
</evidence>
<comment type="pathway">
    <text evidence="10">Lipid metabolism; phospholipid metabolism.</text>
</comment>
<evidence type="ECO:0000313" key="12">
    <source>
        <dbReference type="Proteomes" id="UP000823926"/>
    </source>
</evidence>
<feature type="transmembrane region" description="Helical" evidence="10">
    <location>
        <begin position="156"/>
        <end position="183"/>
    </location>
</feature>
<organism evidence="11 12">
    <name type="scientific">Candidatus Rikenella faecigallinarum</name>
    <dbReference type="NCBI Taxonomy" id="2838745"/>
    <lineage>
        <taxon>Bacteria</taxon>
        <taxon>Pseudomonadati</taxon>
        <taxon>Bacteroidota</taxon>
        <taxon>Bacteroidia</taxon>
        <taxon>Bacteroidales</taxon>
        <taxon>Rikenellaceae</taxon>
        <taxon>Rikenella</taxon>
    </lineage>
</organism>
<dbReference type="EC" id="2.3.1.275" evidence="10"/>
<accession>A0A9D1QC80</accession>
<comment type="caution">
    <text evidence="10">Lacks conserved residue(s) required for the propagation of feature annotation.</text>
</comment>
<evidence type="ECO:0000256" key="4">
    <source>
        <dbReference type="ARBA" id="ARBA00022692"/>
    </source>
</evidence>
<dbReference type="SMART" id="SM01207">
    <property type="entry name" value="G3P_acyltransf"/>
    <property type="match status" value="1"/>
</dbReference>
<dbReference type="EMBL" id="DXHL01000021">
    <property type="protein sequence ID" value="HIW10690.1"/>
    <property type="molecule type" value="Genomic_DNA"/>
</dbReference>
<evidence type="ECO:0000256" key="2">
    <source>
        <dbReference type="ARBA" id="ARBA00022516"/>
    </source>
</evidence>
<reference evidence="11" key="1">
    <citation type="journal article" date="2021" name="PeerJ">
        <title>Extensive microbial diversity within the chicken gut microbiome revealed by metagenomics and culture.</title>
        <authorList>
            <person name="Gilroy R."/>
            <person name="Ravi A."/>
            <person name="Getino M."/>
            <person name="Pursley I."/>
            <person name="Horton D.L."/>
            <person name="Alikhan N.F."/>
            <person name="Baker D."/>
            <person name="Gharbi K."/>
            <person name="Hall N."/>
            <person name="Watson M."/>
            <person name="Adriaenssens E.M."/>
            <person name="Foster-Nyarko E."/>
            <person name="Jarju S."/>
            <person name="Secka A."/>
            <person name="Antonio M."/>
            <person name="Oren A."/>
            <person name="Chaudhuri R.R."/>
            <person name="La Ragione R."/>
            <person name="Hildebrand F."/>
            <person name="Pallen M.J."/>
        </authorList>
    </citation>
    <scope>NUCLEOTIDE SEQUENCE</scope>
    <source>
        <strain evidence="11">ChiBcec15-1070</strain>
    </source>
</reference>
<feature type="transmembrane region" description="Helical" evidence="10">
    <location>
        <begin position="117"/>
        <end position="144"/>
    </location>
</feature>
<keyword evidence="5 10" id="KW-1133">Transmembrane helix</keyword>
<evidence type="ECO:0000256" key="7">
    <source>
        <dbReference type="ARBA" id="ARBA00023136"/>
    </source>
</evidence>
<dbReference type="Pfam" id="PF02660">
    <property type="entry name" value="G3P_acyltransf"/>
    <property type="match status" value="1"/>
</dbReference>
<dbReference type="Proteomes" id="UP000823926">
    <property type="component" value="Unassembled WGS sequence"/>
</dbReference>
<evidence type="ECO:0000256" key="3">
    <source>
        <dbReference type="ARBA" id="ARBA00022679"/>
    </source>
</evidence>
<evidence type="ECO:0000256" key="5">
    <source>
        <dbReference type="ARBA" id="ARBA00022989"/>
    </source>
</evidence>
<comment type="subcellular location">
    <subcellularLocation>
        <location evidence="10">Cell membrane</location>
        <topology evidence="10">Multi-pass membrane protein</topology>
    </subcellularLocation>
</comment>
<dbReference type="GO" id="GO:0043772">
    <property type="term" value="F:acyl-phosphate glycerol-3-phosphate acyltransferase activity"/>
    <property type="evidence" value="ECO:0007669"/>
    <property type="project" value="UniProtKB-UniRule"/>
</dbReference>
<dbReference type="InterPro" id="IPR003811">
    <property type="entry name" value="G3P_acylTferase_PlsY"/>
</dbReference>
<keyword evidence="9 10" id="KW-1208">Phospholipid metabolism</keyword>
<evidence type="ECO:0000256" key="8">
    <source>
        <dbReference type="ARBA" id="ARBA00023209"/>
    </source>
</evidence>
<evidence type="ECO:0000256" key="1">
    <source>
        <dbReference type="ARBA" id="ARBA00022475"/>
    </source>
</evidence>
<dbReference type="HAMAP" id="MF_01043">
    <property type="entry name" value="PlsY"/>
    <property type="match status" value="1"/>
</dbReference>
<evidence type="ECO:0000256" key="9">
    <source>
        <dbReference type="ARBA" id="ARBA00023264"/>
    </source>
</evidence>
<comment type="subunit">
    <text evidence="10">Probably interacts with PlsX.</text>
</comment>
<reference evidence="11" key="2">
    <citation type="submission" date="2021-04" db="EMBL/GenBank/DDBJ databases">
        <authorList>
            <person name="Gilroy R."/>
        </authorList>
    </citation>
    <scope>NUCLEOTIDE SEQUENCE</scope>
    <source>
        <strain evidence="11">ChiBcec15-1070</strain>
    </source>
</reference>
<dbReference type="PANTHER" id="PTHR30309:SF0">
    <property type="entry name" value="GLYCEROL-3-PHOSPHATE ACYLTRANSFERASE-RELATED"/>
    <property type="match status" value="1"/>
</dbReference>
<dbReference type="PANTHER" id="PTHR30309">
    <property type="entry name" value="INNER MEMBRANE PROTEIN YGIH"/>
    <property type="match status" value="1"/>
</dbReference>
<keyword evidence="1 10" id="KW-1003">Cell membrane</keyword>
<comment type="catalytic activity">
    <reaction evidence="10">
        <text>an acyl phosphate + sn-glycerol 3-phosphate = a 1-acyl-sn-glycero-3-phosphate + phosphate</text>
        <dbReference type="Rhea" id="RHEA:34075"/>
        <dbReference type="ChEBI" id="CHEBI:43474"/>
        <dbReference type="ChEBI" id="CHEBI:57597"/>
        <dbReference type="ChEBI" id="CHEBI:57970"/>
        <dbReference type="ChEBI" id="CHEBI:59918"/>
        <dbReference type="EC" id="2.3.1.275"/>
    </reaction>
</comment>
<keyword evidence="4 10" id="KW-0812">Transmembrane</keyword>
<proteinExistence type="inferred from homology"/>
<dbReference type="GO" id="GO:0005886">
    <property type="term" value="C:plasma membrane"/>
    <property type="evidence" value="ECO:0007669"/>
    <property type="project" value="UniProtKB-SubCell"/>
</dbReference>
<feature type="transmembrane region" description="Helical" evidence="10">
    <location>
        <begin position="83"/>
        <end position="105"/>
    </location>
</feature>
<keyword evidence="7 10" id="KW-0472">Membrane</keyword>
<comment type="caution">
    <text evidence="11">The sequence shown here is derived from an EMBL/GenBank/DDBJ whole genome shotgun (WGS) entry which is preliminary data.</text>
</comment>
<evidence type="ECO:0000256" key="6">
    <source>
        <dbReference type="ARBA" id="ARBA00023098"/>
    </source>
</evidence>
<keyword evidence="3 10" id="KW-0808">Transferase</keyword>
<dbReference type="NCBIfam" id="TIGR00023">
    <property type="entry name" value="glycerol-3-phosphate 1-O-acyltransferase PlsY"/>
    <property type="match status" value="1"/>
</dbReference>
<dbReference type="AlphaFoldDB" id="A0A9D1QC80"/>
<keyword evidence="8 10" id="KW-0594">Phospholipid biosynthesis</keyword>
<dbReference type="GO" id="GO:0008654">
    <property type="term" value="P:phospholipid biosynthetic process"/>
    <property type="evidence" value="ECO:0007669"/>
    <property type="project" value="UniProtKB-UniRule"/>
</dbReference>
<evidence type="ECO:0000256" key="10">
    <source>
        <dbReference type="HAMAP-Rule" id="MF_01043"/>
    </source>
</evidence>
<keyword evidence="6 10" id="KW-0443">Lipid metabolism</keyword>